<dbReference type="Gene3D" id="3.90.180.10">
    <property type="entry name" value="Medium-chain alcohol dehydrogenases, catalytic domain"/>
    <property type="match status" value="1"/>
</dbReference>
<protein>
    <recommendedName>
        <fullName evidence="4">Enoyl reductase (ER) domain-containing protein</fullName>
    </recommendedName>
</protein>
<evidence type="ECO:0000313" key="6">
    <source>
        <dbReference type="Proteomes" id="UP001578633"/>
    </source>
</evidence>
<sequence length="358" mass="38576">MKAIKIQTGSTAAVVDVPLPRLRPDSVIVRTVAVALNPVDWKHVRFVPKTEGCTAGSDFAGIVRKVGAKVTTLRPGDRVAGWTHGGNISNCEDGSFAEYVVANEGIMLKIPDGVSFAEAATLGVGLSTVCQGLYQSLSVPLPNEPGYERLTLLVYGGSTATGTLAIQFAKMSGLDVITTSSPHNYGMLESLGADAVFDYSLPDVGDRIRKYTDNKLYYAFDCIATDASARICADALSDDVAMKAPMYSAVLYCVFPRQDVQVNVTVAYTIFGSSFNKPELGPEEFPASKEDYEFGKRFWKISEKLLREGQFKVHPFEARSGGLEAVLDGLDELMRGEVRGKKLVYMLSSAGSAGVVPR</sequence>
<proteinExistence type="inferred from homology"/>
<dbReference type="RefSeq" id="XP_069305963.1">
    <property type="nucleotide sequence ID" value="XM_069453409.1"/>
</dbReference>
<evidence type="ECO:0000256" key="3">
    <source>
        <dbReference type="ARBA" id="ARBA00023002"/>
    </source>
</evidence>
<comment type="similarity">
    <text evidence="1">Belongs to the zinc-containing alcohol dehydrogenase family.</text>
</comment>
<dbReference type="InterPro" id="IPR036291">
    <property type="entry name" value="NAD(P)-bd_dom_sf"/>
</dbReference>
<dbReference type="InterPro" id="IPR011032">
    <property type="entry name" value="GroES-like_sf"/>
</dbReference>
<dbReference type="CDD" id="cd08249">
    <property type="entry name" value="enoyl_reductase_like"/>
    <property type="match status" value="1"/>
</dbReference>
<comment type="subunit">
    <text evidence="2">Monomer.</text>
</comment>
<evidence type="ECO:0000256" key="1">
    <source>
        <dbReference type="ARBA" id="ARBA00008072"/>
    </source>
</evidence>
<keyword evidence="6" id="KW-1185">Reference proteome</keyword>
<dbReference type="InterPro" id="IPR020843">
    <property type="entry name" value="ER"/>
</dbReference>
<reference evidence="5 6" key="1">
    <citation type="submission" date="2024-09" db="EMBL/GenBank/DDBJ databases">
        <title>T2T genomes of carrot and Alternaria dauci and their utility for understanding host-pathogen interaction during carrot leaf blight disease.</title>
        <authorList>
            <person name="Liu W."/>
            <person name="Xu S."/>
            <person name="Ou C."/>
            <person name="Liu X."/>
            <person name="Zhuang F."/>
            <person name="Deng X.W."/>
        </authorList>
    </citation>
    <scope>NUCLEOTIDE SEQUENCE [LARGE SCALE GENOMIC DNA]</scope>
    <source>
        <strain evidence="5 6">A2016</strain>
    </source>
</reference>
<dbReference type="PANTHER" id="PTHR45348">
    <property type="entry name" value="HYPOTHETICAL OXIDOREDUCTASE (EUROFUNG)"/>
    <property type="match status" value="1"/>
</dbReference>
<dbReference type="SUPFAM" id="SSF51735">
    <property type="entry name" value="NAD(P)-binding Rossmann-fold domains"/>
    <property type="match status" value="1"/>
</dbReference>
<gene>
    <name evidence="5" type="ORF">ACET3X_007195</name>
</gene>
<dbReference type="Pfam" id="PF08240">
    <property type="entry name" value="ADH_N"/>
    <property type="match status" value="1"/>
</dbReference>
<dbReference type="InterPro" id="IPR047122">
    <property type="entry name" value="Trans-enoyl_RdTase-like"/>
</dbReference>
<evidence type="ECO:0000256" key="2">
    <source>
        <dbReference type="ARBA" id="ARBA00011245"/>
    </source>
</evidence>
<dbReference type="Proteomes" id="UP001578633">
    <property type="component" value="Chromosome 6"/>
</dbReference>
<accession>A0ABR3UIF3</accession>
<dbReference type="Gene3D" id="3.40.50.720">
    <property type="entry name" value="NAD(P)-binding Rossmann-like Domain"/>
    <property type="match status" value="1"/>
</dbReference>
<dbReference type="GeneID" id="96087517"/>
<comment type="caution">
    <text evidence="5">The sequence shown here is derived from an EMBL/GenBank/DDBJ whole genome shotgun (WGS) entry which is preliminary data.</text>
</comment>
<name>A0ABR3UIF3_9PLEO</name>
<dbReference type="InterPro" id="IPR013149">
    <property type="entry name" value="ADH-like_C"/>
</dbReference>
<evidence type="ECO:0000313" key="5">
    <source>
        <dbReference type="EMBL" id="KAL1795379.1"/>
    </source>
</evidence>
<dbReference type="SMART" id="SM00829">
    <property type="entry name" value="PKS_ER"/>
    <property type="match status" value="1"/>
</dbReference>
<dbReference type="EMBL" id="JBHGVX010000006">
    <property type="protein sequence ID" value="KAL1795379.1"/>
    <property type="molecule type" value="Genomic_DNA"/>
</dbReference>
<dbReference type="SUPFAM" id="SSF50129">
    <property type="entry name" value="GroES-like"/>
    <property type="match status" value="1"/>
</dbReference>
<dbReference type="InterPro" id="IPR013154">
    <property type="entry name" value="ADH-like_N"/>
</dbReference>
<organism evidence="5 6">
    <name type="scientific">Alternaria dauci</name>
    <dbReference type="NCBI Taxonomy" id="48095"/>
    <lineage>
        <taxon>Eukaryota</taxon>
        <taxon>Fungi</taxon>
        <taxon>Dikarya</taxon>
        <taxon>Ascomycota</taxon>
        <taxon>Pezizomycotina</taxon>
        <taxon>Dothideomycetes</taxon>
        <taxon>Pleosporomycetidae</taxon>
        <taxon>Pleosporales</taxon>
        <taxon>Pleosporineae</taxon>
        <taxon>Pleosporaceae</taxon>
        <taxon>Alternaria</taxon>
        <taxon>Alternaria sect. Porri</taxon>
    </lineage>
</organism>
<keyword evidence="3" id="KW-0560">Oxidoreductase</keyword>
<dbReference type="PANTHER" id="PTHR45348:SF2">
    <property type="entry name" value="ZINC-TYPE ALCOHOL DEHYDROGENASE-LIKE PROTEIN C2E1P3.01"/>
    <property type="match status" value="1"/>
</dbReference>
<dbReference type="Pfam" id="PF00107">
    <property type="entry name" value="ADH_zinc_N"/>
    <property type="match status" value="1"/>
</dbReference>
<feature type="domain" description="Enoyl reductase (ER)" evidence="4">
    <location>
        <begin position="9"/>
        <end position="344"/>
    </location>
</feature>
<evidence type="ECO:0000259" key="4">
    <source>
        <dbReference type="SMART" id="SM00829"/>
    </source>
</evidence>